<protein>
    <recommendedName>
        <fullName evidence="3">DUF2288 domain-containing protein</fullName>
    </recommendedName>
</protein>
<proteinExistence type="predicted"/>
<gene>
    <name evidence="1" type="ORF">NIES2135_27920</name>
</gene>
<name>A0A1Z4JGS1_LEPBY</name>
<dbReference type="Proteomes" id="UP000217895">
    <property type="component" value="Chromosome"/>
</dbReference>
<evidence type="ECO:0000313" key="2">
    <source>
        <dbReference type="Proteomes" id="UP000217895"/>
    </source>
</evidence>
<dbReference type="Pfam" id="PF10052">
    <property type="entry name" value="DUF2288"/>
    <property type="match status" value="1"/>
</dbReference>
<evidence type="ECO:0000313" key="1">
    <source>
        <dbReference type="EMBL" id="BAY55965.1"/>
    </source>
</evidence>
<dbReference type="EMBL" id="AP018203">
    <property type="protein sequence ID" value="BAY55965.1"/>
    <property type="molecule type" value="Genomic_DNA"/>
</dbReference>
<evidence type="ECO:0008006" key="3">
    <source>
        <dbReference type="Google" id="ProtNLM"/>
    </source>
</evidence>
<keyword evidence="2" id="KW-1185">Reference proteome</keyword>
<dbReference type="AlphaFoldDB" id="A0A1Z4JGS1"/>
<reference evidence="1 2" key="1">
    <citation type="submission" date="2017-06" db="EMBL/GenBank/DDBJ databases">
        <title>Genome sequencing of cyanobaciteial culture collection at National Institute for Environmental Studies (NIES).</title>
        <authorList>
            <person name="Hirose Y."/>
            <person name="Shimura Y."/>
            <person name="Fujisawa T."/>
            <person name="Nakamura Y."/>
            <person name="Kawachi M."/>
        </authorList>
    </citation>
    <scope>NUCLEOTIDE SEQUENCE [LARGE SCALE GENOMIC DNA]</scope>
    <source>
        <strain evidence="1 2">NIES-2135</strain>
    </source>
</reference>
<dbReference type="InterPro" id="IPR018741">
    <property type="entry name" value="DUF2288"/>
</dbReference>
<sequence length="97" mass="11085">MSDLKDELKDAIDEAQWEWLIPHADRDAVIIVSKSLDLVEVGYAIANDQASSVNQWIQDSLLYKPSIEQKIVWDSDQTKRFKALILQPYVLVQELAA</sequence>
<accession>A0A1Z4JGS1</accession>
<organism evidence="1 2">
    <name type="scientific">Leptolyngbya boryana NIES-2135</name>
    <dbReference type="NCBI Taxonomy" id="1973484"/>
    <lineage>
        <taxon>Bacteria</taxon>
        <taxon>Bacillati</taxon>
        <taxon>Cyanobacteriota</taxon>
        <taxon>Cyanophyceae</taxon>
        <taxon>Leptolyngbyales</taxon>
        <taxon>Leptolyngbyaceae</taxon>
        <taxon>Leptolyngbya group</taxon>
        <taxon>Leptolyngbya</taxon>
    </lineage>
</organism>